<dbReference type="OrthoDB" id="9758923at2"/>
<dbReference type="GO" id="GO:0004553">
    <property type="term" value="F:hydrolase activity, hydrolyzing O-glycosyl compounds"/>
    <property type="evidence" value="ECO:0007669"/>
    <property type="project" value="InterPro"/>
</dbReference>
<dbReference type="EMBL" id="CP029145">
    <property type="protein sequence ID" value="AWM32759.1"/>
    <property type="molecule type" value="Genomic_DNA"/>
</dbReference>
<dbReference type="AlphaFoldDB" id="A0A2Z3GG65"/>
<dbReference type="GO" id="GO:0005975">
    <property type="term" value="P:carbohydrate metabolic process"/>
    <property type="evidence" value="ECO:0007669"/>
    <property type="project" value="InterPro"/>
</dbReference>
<keyword evidence="5" id="KW-0732">Signal</keyword>
<dbReference type="Gene3D" id="2.115.10.20">
    <property type="entry name" value="Glycosyl hydrolase domain, family 43"/>
    <property type="match status" value="2"/>
</dbReference>
<evidence type="ECO:0000256" key="5">
    <source>
        <dbReference type="SAM" id="SignalP"/>
    </source>
</evidence>
<feature type="signal peptide" evidence="5">
    <location>
        <begin position="1"/>
        <end position="25"/>
    </location>
</feature>
<dbReference type="Pfam" id="PF04616">
    <property type="entry name" value="Glyco_hydro_43"/>
    <property type="match status" value="1"/>
</dbReference>
<organism evidence="6 7">
    <name type="scientific">Hymenobacter nivis</name>
    <dbReference type="NCBI Taxonomy" id="1850093"/>
    <lineage>
        <taxon>Bacteria</taxon>
        <taxon>Pseudomonadati</taxon>
        <taxon>Bacteroidota</taxon>
        <taxon>Cytophagia</taxon>
        <taxon>Cytophagales</taxon>
        <taxon>Hymenobacteraceae</taxon>
        <taxon>Hymenobacter</taxon>
    </lineage>
</organism>
<evidence type="ECO:0000313" key="7">
    <source>
        <dbReference type="Proteomes" id="UP000245999"/>
    </source>
</evidence>
<gene>
    <name evidence="6" type="ORF">DDQ68_08165</name>
</gene>
<dbReference type="InterPro" id="IPR051795">
    <property type="entry name" value="Glycosyl_Hydrlase_43"/>
</dbReference>
<evidence type="ECO:0000256" key="1">
    <source>
        <dbReference type="ARBA" id="ARBA00009865"/>
    </source>
</evidence>
<reference evidence="7" key="1">
    <citation type="submission" date="2018-04" db="EMBL/GenBank/DDBJ databases">
        <title>Complete genome of Antarctic heterotrophic bacterium Hymenobacter nivis.</title>
        <authorList>
            <person name="Terashima M."/>
        </authorList>
    </citation>
    <scope>NUCLEOTIDE SEQUENCE [LARGE SCALE GENOMIC DNA]</scope>
    <source>
        <strain evidence="7">NBRC 111535</strain>
    </source>
</reference>
<dbReference type="InterPro" id="IPR023296">
    <property type="entry name" value="Glyco_hydro_beta-prop_sf"/>
</dbReference>
<keyword evidence="2 4" id="KW-0378">Hydrolase</keyword>
<evidence type="ECO:0000256" key="3">
    <source>
        <dbReference type="ARBA" id="ARBA00023295"/>
    </source>
</evidence>
<comment type="similarity">
    <text evidence="1 4">Belongs to the glycosyl hydrolase 43 family.</text>
</comment>
<dbReference type="SUPFAM" id="SSF75005">
    <property type="entry name" value="Arabinanase/levansucrase/invertase"/>
    <property type="match status" value="2"/>
</dbReference>
<protein>
    <recommendedName>
        <fullName evidence="8">Glycosyl hydrolase family 32 N-terminal domain-containing protein</fullName>
    </recommendedName>
</protein>
<dbReference type="KEGG" id="hnv:DDQ68_08165"/>
<dbReference type="PANTHER" id="PTHR42812:SF12">
    <property type="entry name" value="BETA-XYLOSIDASE-RELATED"/>
    <property type="match status" value="1"/>
</dbReference>
<proteinExistence type="inferred from homology"/>
<evidence type="ECO:0000256" key="2">
    <source>
        <dbReference type="ARBA" id="ARBA00022801"/>
    </source>
</evidence>
<keyword evidence="3 4" id="KW-0326">Glycosidase</keyword>
<keyword evidence="7" id="KW-1185">Reference proteome</keyword>
<feature type="chain" id="PRO_5016280577" description="Glycosyl hydrolase family 32 N-terminal domain-containing protein" evidence="5">
    <location>
        <begin position="26"/>
        <end position="335"/>
    </location>
</feature>
<dbReference type="RefSeq" id="WP_109655855.1">
    <property type="nucleotide sequence ID" value="NZ_CP029145.1"/>
</dbReference>
<dbReference type="PANTHER" id="PTHR42812">
    <property type="entry name" value="BETA-XYLOSIDASE"/>
    <property type="match status" value="1"/>
</dbReference>
<sequence length="335" mass="37702">MPFKFLPLALCVLLIGALAGPPAAAQPALLRALPSPVLLRGNAQTAYRDPAALYHRGTFYLYFTLVETETDGRVFSYMAYAKSRDLKTWTPAQKITERNQNLDFSSPGNVIRYRNEWVLCLQTYPRPNYTAAQMPRFGTGDARLFLMRSPDLEHWSAPALMRVKGPGVDEKSLGRMIDPYLLADPHEKGKYWVFYKQNGVSRSYSNDLVNWTFAGSAESGENVCVLREKDDYVLFNSPKNGINIKRSPDLQHWTDWGPLITLGQGQPGWEWAQGRLTAAAVLDLRQVRGIGQYLLFFHGSGPLTEEQGDFDKNASIGLAWSTDLRTWHWPGQSAP</sequence>
<evidence type="ECO:0008006" key="8">
    <source>
        <dbReference type="Google" id="ProtNLM"/>
    </source>
</evidence>
<accession>A0A2Z3GG65</accession>
<evidence type="ECO:0000313" key="6">
    <source>
        <dbReference type="EMBL" id="AWM32759.1"/>
    </source>
</evidence>
<name>A0A2Z3GG65_9BACT</name>
<evidence type="ECO:0000256" key="4">
    <source>
        <dbReference type="RuleBase" id="RU361187"/>
    </source>
</evidence>
<dbReference type="InterPro" id="IPR006710">
    <property type="entry name" value="Glyco_hydro_43"/>
</dbReference>
<dbReference type="Proteomes" id="UP000245999">
    <property type="component" value="Chromosome"/>
</dbReference>